<dbReference type="GeneID" id="27313211"/>
<dbReference type="EMBL" id="KN847544">
    <property type="protein sequence ID" value="KIW03470.1"/>
    <property type="molecule type" value="Genomic_DNA"/>
</dbReference>
<dbReference type="InParanoid" id="A0A0D2AA79"/>
<dbReference type="AlphaFoldDB" id="A0A0D2AA79"/>
<gene>
    <name evidence="1" type="ORF">PV09_05238</name>
</gene>
<evidence type="ECO:0000313" key="1">
    <source>
        <dbReference type="EMBL" id="KIW03470.1"/>
    </source>
</evidence>
<protein>
    <submittedName>
        <fullName evidence="1">Uncharacterized protein</fullName>
    </submittedName>
</protein>
<dbReference type="Proteomes" id="UP000053259">
    <property type="component" value="Unassembled WGS sequence"/>
</dbReference>
<organism evidence="1 2">
    <name type="scientific">Verruconis gallopava</name>
    <dbReference type="NCBI Taxonomy" id="253628"/>
    <lineage>
        <taxon>Eukaryota</taxon>
        <taxon>Fungi</taxon>
        <taxon>Dikarya</taxon>
        <taxon>Ascomycota</taxon>
        <taxon>Pezizomycotina</taxon>
        <taxon>Dothideomycetes</taxon>
        <taxon>Pleosporomycetidae</taxon>
        <taxon>Venturiales</taxon>
        <taxon>Sympoventuriaceae</taxon>
        <taxon>Verruconis</taxon>
    </lineage>
</organism>
<dbReference type="VEuPathDB" id="FungiDB:PV09_05238"/>
<name>A0A0D2AA79_9PEZI</name>
<keyword evidence="2" id="KW-1185">Reference proteome</keyword>
<accession>A0A0D2AA79</accession>
<reference evidence="1 2" key="1">
    <citation type="submission" date="2015-01" db="EMBL/GenBank/DDBJ databases">
        <title>The Genome Sequence of Ochroconis gallopava CBS43764.</title>
        <authorList>
            <consortium name="The Broad Institute Genomics Platform"/>
            <person name="Cuomo C."/>
            <person name="de Hoog S."/>
            <person name="Gorbushina A."/>
            <person name="Stielow B."/>
            <person name="Teixiera M."/>
            <person name="Abouelleil A."/>
            <person name="Chapman S.B."/>
            <person name="Priest M."/>
            <person name="Young S.K."/>
            <person name="Wortman J."/>
            <person name="Nusbaum C."/>
            <person name="Birren B."/>
        </authorList>
    </citation>
    <scope>NUCLEOTIDE SEQUENCE [LARGE SCALE GENOMIC DNA]</scope>
    <source>
        <strain evidence="1 2">CBS 43764</strain>
    </source>
</reference>
<dbReference type="RefSeq" id="XP_016213339.1">
    <property type="nucleotide sequence ID" value="XM_016358720.1"/>
</dbReference>
<dbReference type="HOGENOM" id="CLU_1961278_0_0_1"/>
<proteinExistence type="predicted"/>
<sequence>MDAEHASRISRGYTAQLVRQSVDPKEVSGAAHISHMSSHCATLQVQLAMVVISPDRECASASVKVRRRAGERNPPPTAYGQSALLGLEGWNKQCAGLQTFDKRRARVLNSSFARRPAQPAGRERAMLD</sequence>
<evidence type="ECO:0000313" key="2">
    <source>
        <dbReference type="Proteomes" id="UP000053259"/>
    </source>
</evidence>